<protein>
    <submittedName>
        <fullName evidence="1">Uncharacterized protein</fullName>
    </submittedName>
</protein>
<organism evidence="1 2">
    <name type="scientific">Neorhizobium huautlense</name>
    <dbReference type="NCBI Taxonomy" id="67774"/>
    <lineage>
        <taxon>Bacteria</taxon>
        <taxon>Pseudomonadati</taxon>
        <taxon>Pseudomonadota</taxon>
        <taxon>Alphaproteobacteria</taxon>
        <taxon>Hyphomicrobiales</taxon>
        <taxon>Rhizobiaceae</taxon>
        <taxon>Rhizobium/Agrobacterium group</taxon>
        <taxon>Neorhizobium</taxon>
    </lineage>
</organism>
<evidence type="ECO:0000313" key="1">
    <source>
        <dbReference type="EMBL" id="MDP9837949.1"/>
    </source>
</evidence>
<proteinExistence type="predicted"/>
<dbReference type="EMBL" id="JAUSRF010000008">
    <property type="protein sequence ID" value="MDP9837949.1"/>
    <property type="molecule type" value="Genomic_DNA"/>
</dbReference>
<dbReference type="RefSeq" id="WP_306835439.1">
    <property type="nucleotide sequence ID" value="NZ_JAUSRF010000008.1"/>
</dbReference>
<reference evidence="1 2" key="1">
    <citation type="submission" date="2023-07" db="EMBL/GenBank/DDBJ databases">
        <title>Sorghum-associated microbial communities from plants grown in Nebraska, USA.</title>
        <authorList>
            <person name="Schachtman D."/>
        </authorList>
    </citation>
    <scope>NUCLEOTIDE SEQUENCE [LARGE SCALE GENOMIC DNA]</scope>
    <source>
        <strain evidence="1 2">DS1307</strain>
    </source>
</reference>
<sequence length="51" mass="5106">MPISVNAGLVVSAEPITAGGTSLVVQGVAQPIQVDEAFEAVVISWNAALNA</sequence>
<keyword evidence="2" id="KW-1185">Reference proteome</keyword>
<dbReference type="Proteomes" id="UP001241472">
    <property type="component" value="Unassembled WGS sequence"/>
</dbReference>
<evidence type="ECO:0000313" key="2">
    <source>
        <dbReference type="Proteomes" id="UP001241472"/>
    </source>
</evidence>
<gene>
    <name evidence="1" type="ORF">J2T09_002709</name>
</gene>
<comment type="caution">
    <text evidence="1">The sequence shown here is derived from an EMBL/GenBank/DDBJ whole genome shotgun (WGS) entry which is preliminary data.</text>
</comment>
<name>A0ABT9PVR5_9HYPH</name>
<accession>A0ABT9PVR5</accession>